<comment type="caution">
    <text evidence="5">The sequence shown here is derived from an EMBL/GenBank/DDBJ whole genome shotgun (WGS) entry which is preliminary data.</text>
</comment>
<keyword evidence="3" id="KW-1133">Transmembrane helix</keyword>
<dbReference type="Proteomes" id="UP000265566">
    <property type="component" value="Chromosome 3"/>
</dbReference>
<gene>
    <name evidence="5" type="ORF">MtrunA17_Chr3g0089131</name>
</gene>
<dbReference type="InterPro" id="IPR051358">
    <property type="entry name" value="TF_AMS/ICE1/BHLH6-like"/>
</dbReference>
<evidence type="ECO:0000259" key="4">
    <source>
        <dbReference type="Pfam" id="PF22754"/>
    </source>
</evidence>
<evidence type="ECO:0000256" key="1">
    <source>
        <dbReference type="ARBA" id="ARBA00004123"/>
    </source>
</evidence>
<dbReference type="InterPro" id="IPR054502">
    <property type="entry name" value="bHLH-TF_ACT-like_plant"/>
</dbReference>
<feature type="transmembrane region" description="Helical" evidence="3">
    <location>
        <begin position="63"/>
        <end position="86"/>
    </location>
</feature>
<protein>
    <recommendedName>
        <fullName evidence="4">Plant bHLH transcription factor ACT-like domain-containing protein</fullName>
    </recommendedName>
</protein>
<dbReference type="Gramene" id="rna14228">
    <property type="protein sequence ID" value="RHN66278.1"/>
    <property type="gene ID" value="gene14228"/>
</dbReference>
<keyword evidence="3" id="KW-0812">Transmembrane</keyword>
<dbReference type="CDD" id="cd04873">
    <property type="entry name" value="ACT_UUR-ACR-like"/>
    <property type="match status" value="1"/>
</dbReference>
<keyword evidence="2" id="KW-0539">Nucleus</keyword>
<dbReference type="GO" id="GO:0005634">
    <property type="term" value="C:nucleus"/>
    <property type="evidence" value="ECO:0007669"/>
    <property type="project" value="UniProtKB-SubCell"/>
</dbReference>
<evidence type="ECO:0000313" key="6">
    <source>
        <dbReference type="Proteomes" id="UP000265566"/>
    </source>
</evidence>
<dbReference type="AlphaFoldDB" id="A0A396INF9"/>
<evidence type="ECO:0000256" key="3">
    <source>
        <dbReference type="SAM" id="Phobius"/>
    </source>
</evidence>
<evidence type="ECO:0000256" key="2">
    <source>
        <dbReference type="ARBA" id="ARBA00023242"/>
    </source>
</evidence>
<dbReference type="PANTHER" id="PTHR31945">
    <property type="entry name" value="TRANSCRIPTION FACTOR SCREAM2-RELATED"/>
    <property type="match status" value="1"/>
</dbReference>
<dbReference type="GO" id="GO:0080090">
    <property type="term" value="P:regulation of primary metabolic process"/>
    <property type="evidence" value="ECO:0007669"/>
    <property type="project" value="UniProtKB-ARBA"/>
</dbReference>
<dbReference type="Pfam" id="PF22754">
    <property type="entry name" value="bHLH-TF_ACT-like_plant"/>
    <property type="match status" value="1"/>
</dbReference>
<keyword evidence="3" id="KW-0472">Membrane</keyword>
<feature type="domain" description="Plant bHLH transcription factor ACT-like" evidence="4">
    <location>
        <begin position="5"/>
        <end position="62"/>
    </location>
</feature>
<proteinExistence type="predicted"/>
<accession>A0A396INF9</accession>
<reference evidence="6" key="1">
    <citation type="journal article" date="2018" name="Nat. Plants">
        <title>Whole-genome landscape of Medicago truncatula symbiotic genes.</title>
        <authorList>
            <person name="Pecrix Y."/>
            <person name="Staton S.E."/>
            <person name="Sallet E."/>
            <person name="Lelandais-Briere C."/>
            <person name="Moreau S."/>
            <person name="Carrere S."/>
            <person name="Blein T."/>
            <person name="Jardinaud M.F."/>
            <person name="Latrasse D."/>
            <person name="Zouine M."/>
            <person name="Zahm M."/>
            <person name="Kreplak J."/>
            <person name="Mayjonade B."/>
            <person name="Satge C."/>
            <person name="Perez M."/>
            <person name="Cauet S."/>
            <person name="Marande W."/>
            <person name="Chantry-Darmon C."/>
            <person name="Lopez-Roques C."/>
            <person name="Bouchez O."/>
            <person name="Berard A."/>
            <person name="Debelle F."/>
            <person name="Munos S."/>
            <person name="Bendahmane A."/>
            <person name="Berges H."/>
            <person name="Niebel A."/>
            <person name="Buitink J."/>
            <person name="Frugier F."/>
            <person name="Benhamed M."/>
            <person name="Crespi M."/>
            <person name="Gouzy J."/>
            <person name="Gamas P."/>
        </authorList>
    </citation>
    <scope>NUCLEOTIDE SEQUENCE [LARGE SCALE GENOMIC DNA]</scope>
    <source>
        <strain evidence="6">cv. Jemalong A17</strain>
    </source>
</reference>
<evidence type="ECO:0000313" key="5">
    <source>
        <dbReference type="EMBL" id="RHN66278.1"/>
    </source>
</evidence>
<name>A0A396INF9_MEDTR</name>
<comment type="subcellular location">
    <subcellularLocation>
        <location evidence="1">Nucleus</location>
    </subcellularLocation>
</comment>
<sequence>MIDLQVEVRVKEGGIVNIHITCASKPGVLVSTMMALDSLGLDVHQANISCFNDFSLDVFKVEVYIYIFFTAILYRKLSYLITLSFIL</sequence>
<dbReference type="PANTHER" id="PTHR31945:SF129">
    <property type="entry name" value="TRANSCRIPTION FACTOR SCREAM2"/>
    <property type="match status" value="1"/>
</dbReference>
<organism evidence="5 6">
    <name type="scientific">Medicago truncatula</name>
    <name type="common">Barrel medic</name>
    <name type="synonym">Medicago tribuloides</name>
    <dbReference type="NCBI Taxonomy" id="3880"/>
    <lineage>
        <taxon>Eukaryota</taxon>
        <taxon>Viridiplantae</taxon>
        <taxon>Streptophyta</taxon>
        <taxon>Embryophyta</taxon>
        <taxon>Tracheophyta</taxon>
        <taxon>Spermatophyta</taxon>
        <taxon>Magnoliopsida</taxon>
        <taxon>eudicotyledons</taxon>
        <taxon>Gunneridae</taxon>
        <taxon>Pentapetalae</taxon>
        <taxon>rosids</taxon>
        <taxon>fabids</taxon>
        <taxon>Fabales</taxon>
        <taxon>Fabaceae</taxon>
        <taxon>Papilionoideae</taxon>
        <taxon>50 kb inversion clade</taxon>
        <taxon>NPAAA clade</taxon>
        <taxon>Hologalegina</taxon>
        <taxon>IRL clade</taxon>
        <taxon>Trifolieae</taxon>
        <taxon>Medicago</taxon>
    </lineage>
</organism>
<dbReference type="EMBL" id="PSQE01000003">
    <property type="protein sequence ID" value="RHN66278.1"/>
    <property type="molecule type" value="Genomic_DNA"/>
</dbReference>